<evidence type="ECO:0000313" key="2">
    <source>
        <dbReference type="Proteomes" id="UP001310890"/>
    </source>
</evidence>
<dbReference type="AlphaFoldDB" id="A0AAN7TNU7"/>
<proteinExistence type="predicted"/>
<evidence type="ECO:0000313" key="1">
    <source>
        <dbReference type="EMBL" id="KAK5116995.1"/>
    </source>
</evidence>
<organism evidence="1 2">
    <name type="scientific">Meristemomyces frigidus</name>
    <dbReference type="NCBI Taxonomy" id="1508187"/>
    <lineage>
        <taxon>Eukaryota</taxon>
        <taxon>Fungi</taxon>
        <taxon>Dikarya</taxon>
        <taxon>Ascomycota</taxon>
        <taxon>Pezizomycotina</taxon>
        <taxon>Dothideomycetes</taxon>
        <taxon>Dothideomycetidae</taxon>
        <taxon>Mycosphaerellales</taxon>
        <taxon>Teratosphaeriaceae</taxon>
        <taxon>Meristemomyces</taxon>
    </lineage>
</organism>
<dbReference type="EMBL" id="JAVRRL010000006">
    <property type="protein sequence ID" value="KAK5116995.1"/>
    <property type="molecule type" value="Genomic_DNA"/>
</dbReference>
<name>A0AAN7TNU7_9PEZI</name>
<dbReference type="Proteomes" id="UP001310890">
    <property type="component" value="Unassembled WGS sequence"/>
</dbReference>
<gene>
    <name evidence="1" type="ORF">LTR62_006716</name>
</gene>
<protein>
    <submittedName>
        <fullName evidence="1">Uncharacterized protein</fullName>
    </submittedName>
</protein>
<sequence>MNLLDEHREASDYASSGAYIESNNAKTERQCILSSESLDRFEDHPHSRFLQKFPFLVEMFYWALNYVAYSMTKDVARAIYDNKDHAVTAMAQDHGIAVLTLEHNTFLSFFFPIEEMTLQHFFLTHHKPFMTFFNQIYSFVHIPGTVA</sequence>
<reference evidence="1" key="1">
    <citation type="submission" date="2023-08" db="EMBL/GenBank/DDBJ databases">
        <title>Black Yeasts Isolated from many extreme environments.</title>
        <authorList>
            <person name="Coleine C."/>
            <person name="Stajich J.E."/>
            <person name="Selbmann L."/>
        </authorList>
    </citation>
    <scope>NUCLEOTIDE SEQUENCE</scope>
    <source>
        <strain evidence="1">CCFEE 5401</strain>
    </source>
</reference>
<accession>A0AAN7TNU7</accession>
<comment type="caution">
    <text evidence="1">The sequence shown here is derived from an EMBL/GenBank/DDBJ whole genome shotgun (WGS) entry which is preliminary data.</text>
</comment>